<keyword evidence="7" id="KW-0175">Coiled coil</keyword>
<dbReference type="InterPro" id="IPR004358">
    <property type="entry name" value="Sig_transdc_His_kin-like_C"/>
</dbReference>
<evidence type="ECO:0000256" key="4">
    <source>
        <dbReference type="ARBA" id="ARBA00022679"/>
    </source>
</evidence>
<dbReference type="GO" id="GO:0030295">
    <property type="term" value="F:protein kinase activator activity"/>
    <property type="evidence" value="ECO:0007669"/>
    <property type="project" value="TreeGrafter"/>
</dbReference>
<dbReference type="InterPro" id="IPR036097">
    <property type="entry name" value="HisK_dim/P_sf"/>
</dbReference>
<dbReference type="Pfam" id="PF13426">
    <property type="entry name" value="PAS_9"/>
    <property type="match status" value="1"/>
</dbReference>
<accession>A0A2D0NHC1</accession>
<evidence type="ECO:0000313" key="13">
    <source>
        <dbReference type="Proteomes" id="UP000223913"/>
    </source>
</evidence>
<dbReference type="PROSITE" id="PS50113">
    <property type="entry name" value="PAC"/>
    <property type="match status" value="1"/>
</dbReference>
<name>A0A2D0NHC1_FLAN2</name>
<dbReference type="SUPFAM" id="SSF55785">
    <property type="entry name" value="PYP-like sensor domain (PAS domain)"/>
    <property type="match status" value="1"/>
</dbReference>
<dbReference type="GO" id="GO:0000156">
    <property type="term" value="F:phosphorelay response regulator activity"/>
    <property type="evidence" value="ECO:0007669"/>
    <property type="project" value="TreeGrafter"/>
</dbReference>
<dbReference type="AlphaFoldDB" id="A0A2D0NHC1"/>
<evidence type="ECO:0000256" key="1">
    <source>
        <dbReference type="ARBA" id="ARBA00000085"/>
    </source>
</evidence>
<feature type="coiled-coil region" evidence="7">
    <location>
        <begin position="267"/>
        <end position="298"/>
    </location>
</feature>
<proteinExistence type="predicted"/>
<feature type="domain" description="PAS" evidence="10">
    <location>
        <begin position="150"/>
        <end position="223"/>
    </location>
</feature>
<comment type="catalytic activity">
    <reaction evidence="1">
        <text>ATP + protein L-histidine = ADP + protein N-phospho-L-histidine.</text>
        <dbReference type="EC" id="2.7.13.3"/>
    </reaction>
</comment>
<dbReference type="EMBL" id="PDUD01000004">
    <property type="protein sequence ID" value="PHN07892.1"/>
    <property type="molecule type" value="Genomic_DNA"/>
</dbReference>
<feature type="domain" description="Histidine kinase" evidence="9">
    <location>
        <begin position="305"/>
        <end position="518"/>
    </location>
</feature>
<dbReference type="SMART" id="SM00091">
    <property type="entry name" value="PAS"/>
    <property type="match status" value="1"/>
</dbReference>
<dbReference type="GO" id="GO:0016020">
    <property type="term" value="C:membrane"/>
    <property type="evidence" value="ECO:0007669"/>
    <property type="project" value="UniProtKB-SubCell"/>
</dbReference>
<evidence type="ECO:0000256" key="6">
    <source>
        <dbReference type="ARBA" id="ARBA00023136"/>
    </source>
</evidence>
<dbReference type="InterPro" id="IPR035965">
    <property type="entry name" value="PAS-like_dom_sf"/>
</dbReference>
<dbReference type="InterPro" id="IPR001610">
    <property type="entry name" value="PAC"/>
</dbReference>
<dbReference type="GO" id="GO:0007234">
    <property type="term" value="P:osmosensory signaling via phosphorelay pathway"/>
    <property type="evidence" value="ECO:0007669"/>
    <property type="project" value="TreeGrafter"/>
</dbReference>
<organism evidence="12 13">
    <name type="scientific">Flavilitoribacter nigricans (strain ATCC 23147 / DSM 23189 / NBRC 102662 / NCIMB 1420 / SS-2)</name>
    <name type="common">Lewinella nigricans</name>
    <dbReference type="NCBI Taxonomy" id="1122177"/>
    <lineage>
        <taxon>Bacteria</taxon>
        <taxon>Pseudomonadati</taxon>
        <taxon>Bacteroidota</taxon>
        <taxon>Saprospiria</taxon>
        <taxon>Saprospirales</taxon>
        <taxon>Lewinellaceae</taxon>
        <taxon>Flavilitoribacter</taxon>
    </lineage>
</organism>
<dbReference type="PROSITE" id="PS50112">
    <property type="entry name" value="PAS"/>
    <property type="match status" value="1"/>
</dbReference>
<keyword evidence="4" id="KW-0808">Transferase</keyword>
<evidence type="ECO:0000256" key="3">
    <source>
        <dbReference type="ARBA" id="ARBA00022553"/>
    </source>
</evidence>
<evidence type="ECO:0000259" key="9">
    <source>
        <dbReference type="PROSITE" id="PS50109"/>
    </source>
</evidence>
<sequence>MEFFQKLFETDFMPHGHCYFWRPEILWPHVLGDVFTSLAYFVIPLLLYRFVKARPDVKYPGVFLAFSLFILCCGITHLLATVSVWQPIYRAEAVAKVTTAMVSMGTVGMLFKLYKPILAIPSPAQLEQANVKLNEEITQRERMEEKLRIRKESFRTTMKYAPAGMALVSPQGKWLQVNPALCKMLGYSEKELLRTDVAAVTHPEDLDRYQSTISELSAGMQEGVFLEKRSLHKNGNVIWAMLGISAVFDENDKLLHFIVQILDISARKKHQEEITALNASLEEKVKERTAQLQEVNEELESFSYAVSHDLRAPLKNMEGMASMLQDLYAPQLDENGAILIDHINTNAKRMDRLITDFLNFSRVGQQVLQKEQFDIQALFEEVYHELSPHYPEKKIDLQIESLPAAYGDPGLLRQVVQNLLSNALKYSSGREEIVIRVKGSDESGQTVYTVTDNGVGFDHKFQKKLFMMFQRLHKAEHFSGHGIGLAFSYRIVKKHGGNMWAESKVDQGAKFHFSLPKS</sequence>
<dbReference type="CDD" id="cd00082">
    <property type="entry name" value="HisKA"/>
    <property type="match status" value="1"/>
</dbReference>
<dbReference type="CDD" id="cd00130">
    <property type="entry name" value="PAS"/>
    <property type="match status" value="1"/>
</dbReference>
<dbReference type="InterPro" id="IPR058544">
    <property type="entry name" value="ETR1_N"/>
</dbReference>
<keyword evidence="13" id="KW-1185">Reference proteome</keyword>
<dbReference type="Pfam" id="PF00512">
    <property type="entry name" value="HisKA"/>
    <property type="match status" value="1"/>
</dbReference>
<dbReference type="PROSITE" id="PS50109">
    <property type="entry name" value="HIS_KIN"/>
    <property type="match status" value="1"/>
</dbReference>
<dbReference type="Gene3D" id="1.10.287.130">
    <property type="match status" value="1"/>
</dbReference>
<dbReference type="Gene3D" id="3.30.450.20">
    <property type="entry name" value="PAS domain"/>
    <property type="match status" value="1"/>
</dbReference>
<dbReference type="NCBIfam" id="TIGR00229">
    <property type="entry name" value="sensory_box"/>
    <property type="match status" value="1"/>
</dbReference>
<dbReference type="InterPro" id="IPR005467">
    <property type="entry name" value="His_kinase_dom"/>
</dbReference>
<evidence type="ECO:0000256" key="7">
    <source>
        <dbReference type="SAM" id="Coils"/>
    </source>
</evidence>
<dbReference type="SUPFAM" id="SSF55874">
    <property type="entry name" value="ATPase domain of HSP90 chaperone/DNA topoisomerase II/histidine kinase"/>
    <property type="match status" value="1"/>
</dbReference>
<dbReference type="InterPro" id="IPR000700">
    <property type="entry name" value="PAS-assoc_C"/>
</dbReference>
<evidence type="ECO:0000256" key="8">
    <source>
        <dbReference type="SAM" id="Phobius"/>
    </source>
</evidence>
<evidence type="ECO:0000259" key="11">
    <source>
        <dbReference type="PROSITE" id="PS50113"/>
    </source>
</evidence>
<comment type="caution">
    <text evidence="12">The sequence shown here is derived from an EMBL/GenBank/DDBJ whole genome shotgun (WGS) entry which is preliminary data.</text>
</comment>
<dbReference type="EC" id="2.7.13.3" evidence="2"/>
<dbReference type="PANTHER" id="PTHR42878:SF15">
    <property type="entry name" value="BACTERIOPHYTOCHROME"/>
    <property type="match status" value="1"/>
</dbReference>
<gene>
    <name evidence="12" type="ORF">CRP01_03830</name>
</gene>
<keyword evidence="8" id="KW-0812">Transmembrane</keyword>
<dbReference type="SMART" id="SM00387">
    <property type="entry name" value="HATPase_c"/>
    <property type="match status" value="1"/>
</dbReference>
<dbReference type="Pfam" id="PF25487">
    <property type="entry name" value="ETR1_N"/>
    <property type="match status" value="1"/>
</dbReference>
<dbReference type="GO" id="GO:0000155">
    <property type="term" value="F:phosphorelay sensor kinase activity"/>
    <property type="evidence" value="ECO:0007669"/>
    <property type="project" value="InterPro"/>
</dbReference>
<dbReference type="InterPro" id="IPR000014">
    <property type="entry name" value="PAS"/>
</dbReference>
<dbReference type="Proteomes" id="UP000223913">
    <property type="component" value="Unassembled WGS sequence"/>
</dbReference>
<dbReference type="PANTHER" id="PTHR42878">
    <property type="entry name" value="TWO-COMPONENT HISTIDINE KINASE"/>
    <property type="match status" value="1"/>
</dbReference>
<dbReference type="RefSeq" id="WP_099148681.1">
    <property type="nucleotide sequence ID" value="NZ_PDUD01000004.1"/>
</dbReference>
<keyword evidence="5" id="KW-0418">Kinase</keyword>
<dbReference type="OrthoDB" id="9766459at2"/>
<feature type="transmembrane region" description="Helical" evidence="8">
    <location>
        <begin position="30"/>
        <end position="51"/>
    </location>
</feature>
<dbReference type="InterPro" id="IPR050351">
    <property type="entry name" value="BphY/WalK/GraS-like"/>
</dbReference>
<dbReference type="FunFam" id="3.30.565.10:FF:000006">
    <property type="entry name" value="Sensor histidine kinase WalK"/>
    <property type="match status" value="1"/>
</dbReference>
<dbReference type="InterPro" id="IPR003594">
    <property type="entry name" value="HATPase_dom"/>
</dbReference>
<keyword evidence="3" id="KW-0597">Phosphoprotein</keyword>
<keyword evidence="6 8" id="KW-0472">Membrane</keyword>
<dbReference type="Pfam" id="PF02518">
    <property type="entry name" value="HATPase_c"/>
    <property type="match status" value="1"/>
</dbReference>
<dbReference type="SMART" id="SM00086">
    <property type="entry name" value="PAC"/>
    <property type="match status" value="1"/>
</dbReference>
<dbReference type="InterPro" id="IPR003661">
    <property type="entry name" value="HisK_dim/P_dom"/>
</dbReference>
<feature type="transmembrane region" description="Helical" evidence="8">
    <location>
        <begin position="63"/>
        <end position="85"/>
    </location>
</feature>
<keyword evidence="8" id="KW-1133">Transmembrane helix</keyword>
<evidence type="ECO:0000259" key="10">
    <source>
        <dbReference type="PROSITE" id="PS50112"/>
    </source>
</evidence>
<protein>
    <recommendedName>
        <fullName evidence="2">histidine kinase</fullName>
        <ecNumber evidence="2">2.7.13.3</ecNumber>
    </recommendedName>
</protein>
<feature type="domain" description="PAC" evidence="11">
    <location>
        <begin position="224"/>
        <end position="276"/>
    </location>
</feature>
<dbReference type="SMART" id="SM00388">
    <property type="entry name" value="HisKA"/>
    <property type="match status" value="1"/>
</dbReference>
<dbReference type="InterPro" id="IPR036890">
    <property type="entry name" value="HATPase_C_sf"/>
</dbReference>
<evidence type="ECO:0000256" key="5">
    <source>
        <dbReference type="ARBA" id="ARBA00022777"/>
    </source>
</evidence>
<evidence type="ECO:0000256" key="2">
    <source>
        <dbReference type="ARBA" id="ARBA00012438"/>
    </source>
</evidence>
<dbReference type="SUPFAM" id="SSF47384">
    <property type="entry name" value="Homodimeric domain of signal transducing histidine kinase"/>
    <property type="match status" value="1"/>
</dbReference>
<reference evidence="12 13" key="1">
    <citation type="submission" date="2017-10" db="EMBL/GenBank/DDBJ databases">
        <title>The draft genome sequence of Lewinella nigricans NBRC 102662.</title>
        <authorList>
            <person name="Wang K."/>
        </authorList>
    </citation>
    <scope>NUCLEOTIDE SEQUENCE [LARGE SCALE GENOMIC DNA]</scope>
    <source>
        <strain evidence="12 13">NBRC 102662</strain>
    </source>
</reference>
<dbReference type="Gene3D" id="3.30.565.10">
    <property type="entry name" value="Histidine kinase-like ATPase, C-terminal domain"/>
    <property type="match status" value="1"/>
</dbReference>
<dbReference type="PRINTS" id="PR00344">
    <property type="entry name" value="BCTRLSENSOR"/>
</dbReference>
<evidence type="ECO:0000313" key="12">
    <source>
        <dbReference type="EMBL" id="PHN07892.1"/>
    </source>
</evidence>